<dbReference type="InterPro" id="IPR000209">
    <property type="entry name" value="Peptidase_S8/S53_dom"/>
</dbReference>
<dbReference type="Gene3D" id="3.40.50.200">
    <property type="entry name" value="Peptidase S8/S53 domain"/>
    <property type="match status" value="1"/>
</dbReference>
<evidence type="ECO:0000256" key="6">
    <source>
        <dbReference type="PROSITE-ProRule" id="PRU01240"/>
    </source>
</evidence>
<dbReference type="PROSITE" id="PS51892">
    <property type="entry name" value="SUBTILASE"/>
    <property type="match status" value="1"/>
</dbReference>
<dbReference type="GO" id="GO:0006508">
    <property type="term" value="P:proteolysis"/>
    <property type="evidence" value="ECO:0007669"/>
    <property type="project" value="UniProtKB-KW"/>
</dbReference>
<comment type="similarity">
    <text evidence="1 6">Belongs to the peptidase S8 family.</text>
</comment>
<dbReference type="InterPro" id="IPR050131">
    <property type="entry name" value="Peptidase_S8_subtilisin-like"/>
</dbReference>
<sequence length="1068" mass="109985">MLGLRTRGAPLGAALALGLVATAATGVATAAPGAPPRADAGQRTVTLITGDQVVLGGTGVDALRAAPGREGIGFQTFRRDGGLHVVPQDAARAVAEGRLDPRLFDVTGLVDAGYDDAHRDTVPLIVTGTPATGLGAATALPAVGATAAQVTKAEANTAFRALLADPGVTRIWLDGVRRPTLDRSTAQIGAPAAWEAGYTGEGVKVAVLDGGVDGEHPDLKGREVAEQNFTDAPDNVDHDGHGTHVAATIASNDAKYRGVAPGAAILDGKVCRDGGCQESWILAGLQWAVDQGADVVNLSLGGRDTPQVDPLEQAVNDLSAKTGALFVIAAGNSGSPGTIGSPGSADAALTVGAVDRQDGIAPFSSRGPRTGDGAIKPDITAPGVGIAAAKASQGNLGTPVDDRHVALSGTSMATPHVAGAAALLAQQHPDWTGAQLKAALMASAAPNPALTAFDQGAGRVDLARAVTATVVSEPASAGLGVQQWPHDDDTPLTKGVTYRNLGTEPVTLDLSVEAAGPDGEPAPAGLFTVTPAQVTVQAGGEAAVTVTADTRVGTLDGAYSGAVVGGPVRTPLAVTREAESYDVVFEHVDTAGRPAADYFGTVLGLDNPAYELLGDPDGSVTVRLPRGEYTARSVIANGEQTSVLFQPALTVDRDHTRFTFDARAAKPFRVTPPNPGAVGVLADVDVIRVFGGRPTTMGYAYLGGIPDDLTVGHLGPRLPDDELTSAIGAQFRAEPAGGTPENYRFRWAERGAAPTGFTRAPAERELAEVRTSFGPGDPAAEHLHGGVGFVAGGTGGWAALFPVTPGGGAVDHVNVDGTTWRWTKTEWGASGPVVDYQSAERTYRAGRTYRERFGFPVFGPGLPDSPYVYLGRAGDRLVAQVPLVDDAADNLGSSVYRSGRTALHRDGEPVGETAHPYGEFTVPPGAADYRLEQEVVRDPALFEFATRVDGAWTFRSGTVPGDQVRRLPLSVVRFTPALDASGGTPAGRLLRVPLTVRQQGGADNGRVRRLRVEVSFDDGRSWAAVPVAGGAALIRNPNAAGYASLRASGADSRGNTFRHTVIRAYKIR</sequence>
<protein>
    <submittedName>
        <fullName evidence="9">Peptidase S8</fullName>
    </submittedName>
</protein>
<evidence type="ECO:0000313" key="10">
    <source>
        <dbReference type="Proteomes" id="UP000325787"/>
    </source>
</evidence>
<keyword evidence="2 6" id="KW-0645">Protease</keyword>
<gene>
    <name evidence="9" type="ORF">EKG83_09130</name>
</gene>
<keyword evidence="4 6" id="KW-0720">Serine protease</keyword>
<evidence type="ECO:0000313" key="9">
    <source>
        <dbReference type="EMBL" id="QFZ17622.1"/>
    </source>
</evidence>
<dbReference type="PANTHER" id="PTHR43806:SF11">
    <property type="entry name" value="CEREVISIN-RELATED"/>
    <property type="match status" value="1"/>
</dbReference>
<keyword evidence="7" id="KW-0732">Signal</keyword>
<feature type="chain" id="PRO_5024864086" evidence="7">
    <location>
        <begin position="31"/>
        <end position="1068"/>
    </location>
</feature>
<evidence type="ECO:0000256" key="3">
    <source>
        <dbReference type="ARBA" id="ARBA00022801"/>
    </source>
</evidence>
<dbReference type="PROSITE" id="PS00138">
    <property type="entry name" value="SUBTILASE_SER"/>
    <property type="match status" value="1"/>
</dbReference>
<feature type="active site" description="Charge relay system" evidence="5 6">
    <location>
        <position position="411"/>
    </location>
</feature>
<evidence type="ECO:0000256" key="4">
    <source>
        <dbReference type="ARBA" id="ARBA00022825"/>
    </source>
</evidence>
<evidence type="ECO:0000256" key="2">
    <source>
        <dbReference type="ARBA" id="ARBA00022670"/>
    </source>
</evidence>
<dbReference type="InterPro" id="IPR023828">
    <property type="entry name" value="Peptidase_S8_Ser-AS"/>
</dbReference>
<organism evidence="9 10">
    <name type="scientific">Saccharothrix syringae</name>
    <name type="common">Nocardiopsis syringae</name>
    <dbReference type="NCBI Taxonomy" id="103733"/>
    <lineage>
        <taxon>Bacteria</taxon>
        <taxon>Bacillati</taxon>
        <taxon>Actinomycetota</taxon>
        <taxon>Actinomycetes</taxon>
        <taxon>Pseudonocardiales</taxon>
        <taxon>Pseudonocardiaceae</taxon>
        <taxon>Saccharothrix</taxon>
    </lineage>
</organism>
<accession>A0A5Q0GW97</accession>
<dbReference type="Proteomes" id="UP000325787">
    <property type="component" value="Chromosome"/>
</dbReference>
<dbReference type="AlphaFoldDB" id="A0A5Q0GW97"/>
<keyword evidence="10" id="KW-1185">Reference proteome</keyword>
<feature type="domain" description="Peptidase S8/S53" evidence="8">
    <location>
        <begin position="200"/>
        <end position="458"/>
    </location>
</feature>
<dbReference type="Pfam" id="PF00082">
    <property type="entry name" value="Peptidase_S8"/>
    <property type="match status" value="1"/>
</dbReference>
<evidence type="ECO:0000259" key="8">
    <source>
        <dbReference type="Pfam" id="PF00082"/>
    </source>
</evidence>
<evidence type="ECO:0000256" key="7">
    <source>
        <dbReference type="SAM" id="SignalP"/>
    </source>
</evidence>
<dbReference type="InterPro" id="IPR015500">
    <property type="entry name" value="Peptidase_S8_subtilisin-rel"/>
</dbReference>
<feature type="signal peptide" evidence="7">
    <location>
        <begin position="1"/>
        <end position="30"/>
    </location>
</feature>
<dbReference type="PANTHER" id="PTHR43806">
    <property type="entry name" value="PEPTIDASE S8"/>
    <property type="match status" value="1"/>
</dbReference>
<reference evidence="10" key="1">
    <citation type="journal article" date="2021" name="Curr. Microbiol.">
        <title>Complete genome of nocamycin-producing strain Saccharothrix syringae NRRL B-16468 reveals the biosynthetic potential for secondary metabolites.</title>
        <authorList>
            <person name="Mo X."/>
            <person name="Yang S."/>
        </authorList>
    </citation>
    <scope>NUCLEOTIDE SEQUENCE [LARGE SCALE GENOMIC DNA]</scope>
    <source>
        <strain evidence="10">ATCC 51364 / DSM 43886 / JCM 6844 / KCTC 9398 / NBRC 14523 / NRRL B-16468 / INA 2240</strain>
    </source>
</reference>
<keyword evidence="3 6" id="KW-0378">Hydrolase</keyword>
<name>A0A5Q0GW97_SACSY</name>
<evidence type="ECO:0000256" key="1">
    <source>
        <dbReference type="ARBA" id="ARBA00011073"/>
    </source>
</evidence>
<feature type="active site" description="Charge relay system" evidence="5 6">
    <location>
        <position position="209"/>
    </location>
</feature>
<dbReference type="EMBL" id="CP034550">
    <property type="protein sequence ID" value="QFZ17622.1"/>
    <property type="molecule type" value="Genomic_DNA"/>
</dbReference>
<dbReference type="KEGG" id="ssyi:EKG83_09130"/>
<dbReference type="RefSeq" id="WP_051766285.1">
    <property type="nucleotide sequence ID" value="NZ_CP034550.1"/>
</dbReference>
<dbReference type="InterPro" id="IPR036852">
    <property type="entry name" value="Peptidase_S8/S53_dom_sf"/>
</dbReference>
<dbReference type="PRINTS" id="PR00723">
    <property type="entry name" value="SUBTILISIN"/>
</dbReference>
<proteinExistence type="inferred from homology"/>
<dbReference type="OrthoDB" id="9795680at2"/>
<feature type="active site" description="Charge relay system" evidence="5 6">
    <location>
        <position position="241"/>
    </location>
</feature>
<evidence type="ECO:0000256" key="5">
    <source>
        <dbReference type="PIRSR" id="PIRSR615500-1"/>
    </source>
</evidence>
<dbReference type="GO" id="GO:0004252">
    <property type="term" value="F:serine-type endopeptidase activity"/>
    <property type="evidence" value="ECO:0007669"/>
    <property type="project" value="UniProtKB-UniRule"/>
</dbReference>
<dbReference type="SUPFAM" id="SSF52743">
    <property type="entry name" value="Subtilisin-like"/>
    <property type="match status" value="1"/>
</dbReference>